<proteinExistence type="inferred from homology"/>
<evidence type="ECO:0008006" key="6">
    <source>
        <dbReference type="Google" id="ProtNLM"/>
    </source>
</evidence>
<organism evidence="4 5">
    <name type="scientific">Brassica oleracea var. oleracea</name>
    <dbReference type="NCBI Taxonomy" id="109376"/>
    <lineage>
        <taxon>Eukaryota</taxon>
        <taxon>Viridiplantae</taxon>
        <taxon>Streptophyta</taxon>
        <taxon>Embryophyta</taxon>
        <taxon>Tracheophyta</taxon>
        <taxon>Spermatophyta</taxon>
        <taxon>Magnoliopsida</taxon>
        <taxon>eudicotyledons</taxon>
        <taxon>Gunneridae</taxon>
        <taxon>Pentapetalae</taxon>
        <taxon>rosids</taxon>
        <taxon>malvids</taxon>
        <taxon>Brassicales</taxon>
        <taxon>Brassicaceae</taxon>
        <taxon>Brassiceae</taxon>
        <taxon>Brassica</taxon>
    </lineage>
</organism>
<dbReference type="OMA" id="HWMIEDG"/>
<feature type="repeat" description="PPR" evidence="3">
    <location>
        <begin position="361"/>
        <end position="395"/>
    </location>
</feature>
<dbReference type="Proteomes" id="UP000032141">
    <property type="component" value="Chromosome C4"/>
</dbReference>
<dbReference type="HOGENOM" id="CLU_002706_49_12_1"/>
<feature type="repeat" description="PPR" evidence="3">
    <location>
        <begin position="326"/>
        <end position="360"/>
    </location>
</feature>
<feature type="repeat" description="PPR" evidence="3">
    <location>
        <begin position="220"/>
        <end position="254"/>
    </location>
</feature>
<dbReference type="PANTHER" id="PTHR47939:SF5">
    <property type="entry name" value="PENTACOTRIPEPTIDE-REPEAT REGION OF PRORP DOMAIN-CONTAINING PROTEIN"/>
    <property type="match status" value="1"/>
</dbReference>
<name>A0A0D3C070_BRAOL</name>
<keyword evidence="2" id="KW-0677">Repeat</keyword>
<feature type="repeat" description="PPR" evidence="3">
    <location>
        <begin position="290"/>
        <end position="325"/>
    </location>
</feature>
<evidence type="ECO:0000256" key="3">
    <source>
        <dbReference type="PROSITE-ProRule" id="PRU00708"/>
    </source>
</evidence>
<dbReference type="EnsemblPlants" id="Bo4g140170.1">
    <property type="protein sequence ID" value="Bo4g140170.1"/>
    <property type="gene ID" value="Bo4g140170"/>
</dbReference>
<feature type="repeat" description="PPR" evidence="3">
    <location>
        <begin position="255"/>
        <end position="289"/>
    </location>
</feature>
<dbReference type="Gramene" id="Bo4g140170.1">
    <property type="protein sequence ID" value="Bo4g140170.1"/>
    <property type="gene ID" value="Bo4g140170"/>
</dbReference>
<dbReference type="InterPro" id="IPR002885">
    <property type="entry name" value="PPR_rpt"/>
</dbReference>
<dbReference type="InterPro" id="IPR050667">
    <property type="entry name" value="PPR-containing_protein"/>
</dbReference>
<dbReference type="SUPFAM" id="SSF48452">
    <property type="entry name" value="TPR-like"/>
    <property type="match status" value="1"/>
</dbReference>
<evidence type="ECO:0000256" key="2">
    <source>
        <dbReference type="ARBA" id="ARBA00022737"/>
    </source>
</evidence>
<comment type="similarity">
    <text evidence="1">Belongs to the PPR family. P subfamily.</text>
</comment>
<dbReference type="PROSITE" id="PS51375">
    <property type="entry name" value="PPR"/>
    <property type="match status" value="8"/>
</dbReference>
<accession>A0A0D3C070</accession>
<feature type="repeat" description="PPR" evidence="3">
    <location>
        <begin position="607"/>
        <end position="642"/>
    </location>
</feature>
<feature type="repeat" description="PPR" evidence="3">
    <location>
        <begin position="396"/>
        <end position="430"/>
    </location>
</feature>
<dbReference type="Pfam" id="PF01535">
    <property type="entry name" value="PPR"/>
    <property type="match status" value="4"/>
</dbReference>
<reference evidence="4 5" key="1">
    <citation type="journal article" date="2014" name="Genome Biol.">
        <title>Transcriptome and methylome profiling reveals relics of genome dominance in the mesopolyploid Brassica oleracea.</title>
        <authorList>
            <person name="Parkin I.A."/>
            <person name="Koh C."/>
            <person name="Tang H."/>
            <person name="Robinson S.J."/>
            <person name="Kagale S."/>
            <person name="Clarke W.E."/>
            <person name="Town C.D."/>
            <person name="Nixon J."/>
            <person name="Krishnakumar V."/>
            <person name="Bidwell S.L."/>
            <person name="Denoeud F."/>
            <person name="Belcram H."/>
            <person name="Links M.G."/>
            <person name="Just J."/>
            <person name="Clarke C."/>
            <person name="Bender T."/>
            <person name="Huebert T."/>
            <person name="Mason A.S."/>
            <person name="Pires J.C."/>
            <person name="Barker G."/>
            <person name="Moore J."/>
            <person name="Walley P.G."/>
            <person name="Manoli S."/>
            <person name="Batley J."/>
            <person name="Edwards D."/>
            <person name="Nelson M.N."/>
            <person name="Wang X."/>
            <person name="Paterson A.H."/>
            <person name="King G."/>
            <person name="Bancroft I."/>
            <person name="Chalhoub B."/>
            <person name="Sharpe A.G."/>
        </authorList>
    </citation>
    <scope>NUCLEOTIDE SEQUENCE</scope>
    <source>
        <strain evidence="4 5">cv. TO1000</strain>
    </source>
</reference>
<evidence type="ECO:0000313" key="5">
    <source>
        <dbReference type="Proteomes" id="UP000032141"/>
    </source>
</evidence>
<evidence type="ECO:0000313" key="4">
    <source>
        <dbReference type="EnsemblPlants" id="Bo4g140170.1"/>
    </source>
</evidence>
<dbReference type="NCBIfam" id="TIGR00756">
    <property type="entry name" value="PPR"/>
    <property type="match status" value="6"/>
</dbReference>
<sequence>MEKKKLQRRKERRESKNRLLVPLNIIKFRLRLVAVSFMKRVSAINAASLLKRDFSNHRFFSSSSSSSSSSLQLIPRCDDPPKPITLNPLYNLLPNTLNPNRIVDVICSSLNQHDSLSSNLRNSVKSLIPHLGHREISRVLLRFQSDATRALAFFNWVKSDLGKTPNVGNYCLLLHVLAWSKKFPLAMQFLCELIESVANEEEEEDVFSVLVSATDECNWDPVVFDMLVKAYLKLGLVEEGFSAFRKVIAFGFLVSVVTCNHLLNGLLKLDLADDCWQVYSVMCRVGIHPNAHTFNILTNAFCKGSSFNQVNDFLEKMEEEEGFEPDLVTYNTLVSSYCRRGRLKEAFYLYKIMYRRRVVPDLVTYTSLIKGLCKEGRVREAHQTFHRMVDRGIKPDCVAYNTLVYAYCKEGMMEQAKRLLHEMLGNIVVPDTFTCKIIVEGFVREGRLLAAVNFFVELTRLRVRIPFEVCSFLIESLCREGKPFAAKHLLERITEEEGHKATPETYNSLIESFSRCDAIDEALLLKEKLTSQNQVLDVNSYRALIGCLCRIGRNREAESLMVEMVDSDVKPDCFICGALVTGYCMELDFAKAESLLAFFAMEFRIFDIESYNLLVKAVCETRSGYKKVLELQERMQRVGFVPNTLSCKYMIQGLSQLDGLM</sequence>
<dbReference type="AlphaFoldDB" id="A0A0D3C070"/>
<dbReference type="InterPro" id="IPR011990">
    <property type="entry name" value="TPR-like_helical_dom_sf"/>
</dbReference>
<dbReference type="eggNOG" id="KOG4197">
    <property type="taxonomic scope" value="Eukaryota"/>
</dbReference>
<dbReference type="PANTHER" id="PTHR47939">
    <property type="entry name" value="MEMBRANE-ASSOCIATED SALT-INDUCIBLE PROTEIN-LIKE"/>
    <property type="match status" value="1"/>
</dbReference>
<evidence type="ECO:0000256" key="1">
    <source>
        <dbReference type="ARBA" id="ARBA00007626"/>
    </source>
</evidence>
<keyword evidence="5" id="KW-1185">Reference proteome</keyword>
<feature type="repeat" description="PPR" evidence="3">
    <location>
        <begin position="537"/>
        <end position="571"/>
    </location>
</feature>
<reference evidence="4" key="2">
    <citation type="submission" date="2015-03" db="UniProtKB">
        <authorList>
            <consortium name="EnsemblPlants"/>
        </authorList>
    </citation>
    <scope>IDENTIFICATION</scope>
</reference>
<protein>
    <recommendedName>
        <fullName evidence="6">Pentacotripeptide-repeat region of PRORP domain-containing protein</fullName>
    </recommendedName>
</protein>
<dbReference type="Pfam" id="PF13041">
    <property type="entry name" value="PPR_2"/>
    <property type="match status" value="3"/>
</dbReference>
<dbReference type="Gene3D" id="1.25.40.10">
    <property type="entry name" value="Tetratricopeptide repeat domain"/>
    <property type="match status" value="3"/>
</dbReference>